<dbReference type="Proteomes" id="UP000199570">
    <property type="component" value="Unassembled WGS sequence"/>
</dbReference>
<dbReference type="AlphaFoldDB" id="A0A1H1ICR9"/>
<accession>A0A1H1ICR9</accession>
<name>A0A1H1ICR9_9PSED</name>
<sequence>MSSQPFDARNANDFDKITVALTEAVSAISRNDDIKATVTELSRISGVHRNTIYQRKWPIEKLALIKDQRTLKQMALARKKVKRQDPVSMLENRLEKSRLEVVYWFNKFRDSEQTAIAFETRLTRVRDARDVSLKISEERLSKIQSLETEIEKLRDVITFLEAESPENPK</sequence>
<evidence type="ECO:0000313" key="2">
    <source>
        <dbReference type="Proteomes" id="UP000199570"/>
    </source>
</evidence>
<keyword evidence="2" id="KW-1185">Reference proteome</keyword>
<dbReference type="OrthoDB" id="5898434at2"/>
<evidence type="ECO:0000313" key="1">
    <source>
        <dbReference type="EMBL" id="SDR35503.1"/>
    </source>
</evidence>
<reference evidence="2" key="1">
    <citation type="submission" date="2016-10" db="EMBL/GenBank/DDBJ databases">
        <authorList>
            <person name="Varghese N."/>
            <person name="Submissions S."/>
        </authorList>
    </citation>
    <scope>NUCLEOTIDE SEQUENCE [LARGE SCALE GENOMIC DNA]</scope>
    <source>
        <strain evidence="2">BS3775</strain>
    </source>
</reference>
<dbReference type="EMBL" id="FNKJ01000003">
    <property type="protein sequence ID" value="SDR35503.1"/>
    <property type="molecule type" value="Genomic_DNA"/>
</dbReference>
<proteinExistence type="predicted"/>
<organism evidence="1 2">
    <name type="scientific">Pseudomonas moorei</name>
    <dbReference type="NCBI Taxonomy" id="395599"/>
    <lineage>
        <taxon>Bacteria</taxon>
        <taxon>Pseudomonadati</taxon>
        <taxon>Pseudomonadota</taxon>
        <taxon>Gammaproteobacteria</taxon>
        <taxon>Pseudomonadales</taxon>
        <taxon>Pseudomonadaceae</taxon>
        <taxon>Pseudomonas</taxon>
    </lineage>
</organism>
<protein>
    <submittedName>
        <fullName evidence="1">Uncharacterized protein</fullName>
    </submittedName>
</protein>
<gene>
    <name evidence="1" type="ORF">SAMN04490195_5228</name>
</gene>
<dbReference type="RefSeq" id="WP_090326260.1">
    <property type="nucleotide sequence ID" value="NZ_FNKJ01000003.1"/>
</dbReference>